<proteinExistence type="predicted"/>
<sequence>MRIPHVTGFHHHQHHHHEHLIVHHSIERTIDNYGFDGRACLMKAFCDLVLIENHHDIISKFLRIIFKNNMKVEELKIKTFICWNMSSRYKLSFLTYNFGIYDLWQQFDTCLNMIMACIKLVYCFLYSTYGTQPGIFVIGFTVGLAWEIPTDLREYFYEHGKEQLHVRDRLVMTAKTAFYIPSVLLINWKVKLFRSFKQYFTRYSSKYYLIAIFHSIFNMGDVQHWLEEEDHLYRHAGSGKIDCDSLFPCNLTLFQQYPP</sequence>
<evidence type="ECO:0000313" key="2">
    <source>
        <dbReference type="Proteomes" id="UP000015103"/>
    </source>
</evidence>
<dbReference type="Pfam" id="PF07841">
    <property type="entry name" value="DM4_12"/>
    <property type="match status" value="1"/>
</dbReference>
<dbReference type="HOGENOM" id="CLU_1074857_0_0_1"/>
<name>T1I1Q9_RHOPR</name>
<dbReference type="AlphaFoldDB" id="T1I1Q9"/>
<dbReference type="VEuPathDB" id="VectorBase:RPRC010229"/>
<keyword evidence="2" id="KW-1185">Reference proteome</keyword>
<protein>
    <submittedName>
        <fullName evidence="1">Uncharacterized protein</fullName>
    </submittedName>
</protein>
<dbReference type="EMBL" id="ACPB03018229">
    <property type="status" value="NOT_ANNOTATED_CDS"/>
    <property type="molecule type" value="Genomic_DNA"/>
</dbReference>
<accession>T1I1Q9</accession>
<dbReference type="InterPro" id="IPR006631">
    <property type="entry name" value="DM4_12"/>
</dbReference>
<dbReference type="Proteomes" id="UP000015103">
    <property type="component" value="Unassembled WGS sequence"/>
</dbReference>
<dbReference type="EnsemblMetazoa" id="RPRC010229-RA">
    <property type="protein sequence ID" value="RPRC010229-PA"/>
    <property type="gene ID" value="RPRC010229"/>
</dbReference>
<reference evidence="1" key="1">
    <citation type="submission" date="2015-05" db="UniProtKB">
        <authorList>
            <consortium name="EnsemblMetazoa"/>
        </authorList>
    </citation>
    <scope>IDENTIFICATION</scope>
</reference>
<dbReference type="InParanoid" id="T1I1Q9"/>
<evidence type="ECO:0000313" key="1">
    <source>
        <dbReference type="EnsemblMetazoa" id="RPRC010229-PA"/>
    </source>
</evidence>
<organism evidence="1 2">
    <name type="scientific">Rhodnius prolixus</name>
    <name type="common">Triatomid bug</name>
    <dbReference type="NCBI Taxonomy" id="13249"/>
    <lineage>
        <taxon>Eukaryota</taxon>
        <taxon>Metazoa</taxon>
        <taxon>Ecdysozoa</taxon>
        <taxon>Arthropoda</taxon>
        <taxon>Hexapoda</taxon>
        <taxon>Insecta</taxon>
        <taxon>Pterygota</taxon>
        <taxon>Neoptera</taxon>
        <taxon>Paraneoptera</taxon>
        <taxon>Hemiptera</taxon>
        <taxon>Heteroptera</taxon>
        <taxon>Panheteroptera</taxon>
        <taxon>Cimicomorpha</taxon>
        <taxon>Reduviidae</taxon>
        <taxon>Triatominae</taxon>
        <taxon>Rhodnius</taxon>
    </lineage>
</organism>